<keyword evidence="1" id="KW-0378">Hydrolase</keyword>
<dbReference type="Proteomes" id="UP000002274">
    <property type="component" value="Chromosome"/>
</dbReference>
<dbReference type="HOGENOM" id="CLU_023257_0_1_3"/>
<dbReference type="KEGG" id="pmf:P9303_01951"/>
<dbReference type="NCBIfam" id="TIGR01891">
    <property type="entry name" value="amidohydrolases"/>
    <property type="match status" value="1"/>
</dbReference>
<reference evidence="4 5" key="1">
    <citation type="journal article" date="2007" name="PLoS Genet.">
        <title>Patterns and implications of gene gain and loss in the evolution of Prochlorococcus.</title>
        <authorList>
            <person name="Kettler G.C."/>
            <person name="Martiny A.C."/>
            <person name="Huang K."/>
            <person name="Zucker J."/>
            <person name="Coleman M.L."/>
            <person name="Rodrigue S."/>
            <person name="Chen F."/>
            <person name="Lapidus A."/>
            <person name="Ferriera S."/>
            <person name="Johnson J."/>
            <person name="Steglich C."/>
            <person name="Church G.M."/>
            <person name="Richardson P."/>
            <person name="Chisholm S.W."/>
        </authorList>
    </citation>
    <scope>NUCLEOTIDE SEQUENCE [LARGE SCALE GENOMIC DNA]</scope>
    <source>
        <strain evidence="4 5">MIT 9303</strain>
    </source>
</reference>
<dbReference type="Pfam" id="PF01546">
    <property type="entry name" value="Peptidase_M20"/>
    <property type="match status" value="1"/>
</dbReference>
<feature type="binding site" evidence="2">
    <location>
        <position position="106"/>
    </location>
    <ligand>
        <name>Mn(2+)</name>
        <dbReference type="ChEBI" id="CHEBI:29035"/>
        <label>2</label>
    </ligand>
</feature>
<dbReference type="InterPro" id="IPR002933">
    <property type="entry name" value="Peptidase_M20"/>
</dbReference>
<sequence>MTLLLHWSERLDQALPKLIELRRHLHAHPELSGEEHQTAVLVAGQLRGDGWRVSEGVGRTGVLAELGPIGGPFVGLRVDMDALPVEERTGLVYASRREGVMHACGHDLHTCIGLGVARVLAKEESMPIGVRLLFQPAEELCEGARWMRMDGATDGLEALFGVHVCPELPTGSIGVRSGCLTAAAGELDIEVIGEGGHGARPHQAMDAIWLAARVVCGLQEAISRRLDALHPVVVSFGKIEGGQAFNVIADRVRLLGTVRCLDGAVFDKLPAWIEQIVQAICGSFGAEAIVRYRSITPPVYNDPELTDLLESCAISQIGKERVLRLEQPSLGAEDFAELLQKVRGTMFRLGVSGPNGCAPLHNGQFCLEESSLGVGIRVLTATLLAWMDERSRLALERT</sequence>
<evidence type="ECO:0000313" key="4">
    <source>
        <dbReference type="EMBL" id="ABM76950.1"/>
    </source>
</evidence>
<dbReference type="Gene3D" id="3.40.630.10">
    <property type="entry name" value="Zn peptidases"/>
    <property type="match status" value="1"/>
</dbReference>
<feature type="domain" description="Peptidase M20 dimerisation" evidence="3">
    <location>
        <begin position="187"/>
        <end position="280"/>
    </location>
</feature>
<gene>
    <name evidence="4" type="ordered locus">P9303_01951</name>
</gene>
<dbReference type="Pfam" id="PF07687">
    <property type="entry name" value="M20_dimer"/>
    <property type="match status" value="1"/>
</dbReference>
<comment type="cofactor">
    <cofactor evidence="2">
        <name>Mn(2+)</name>
        <dbReference type="ChEBI" id="CHEBI:29035"/>
    </cofactor>
    <text evidence="2">The Mn(2+) ion enhances activity.</text>
</comment>
<dbReference type="InterPro" id="IPR017439">
    <property type="entry name" value="Amidohydrolase"/>
</dbReference>
<keyword evidence="2" id="KW-0479">Metal-binding</keyword>
<dbReference type="AlphaFoldDB" id="A2C640"/>
<evidence type="ECO:0000259" key="3">
    <source>
        <dbReference type="Pfam" id="PF07687"/>
    </source>
</evidence>
<dbReference type="InterPro" id="IPR036264">
    <property type="entry name" value="Bact_exopeptidase_dim_dom"/>
</dbReference>
<proteinExistence type="predicted"/>
<dbReference type="PANTHER" id="PTHR11014:SF63">
    <property type="entry name" value="METALLOPEPTIDASE, PUTATIVE (AFU_ORTHOLOGUE AFUA_6G09600)-RELATED"/>
    <property type="match status" value="1"/>
</dbReference>
<dbReference type="STRING" id="59922.P9303_01951"/>
<evidence type="ECO:0000256" key="1">
    <source>
        <dbReference type="ARBA" id="ARBA00022801"/>
    </source>
</evidence>
<dbReference type="FunFam" id="3.30.70.360:FF:000001">
    <property type="entry name" value="N-acetyldiaminopimelate deacetylase"/>
    <property type="match status" value="1"/>
</dbReference>
<dbReference type="RefSeq" id="WP_011824879.1">
    <property type="nucleotide sequence ID" value="NC_008820.1"/>
</dbReference>
<name>A2C640_PROM3</name>
<keyword evidence="2" id="KW-0464">Manganese</keyword>
<dbReference type="EMBL" id="CP000554">
    <property type="protein sequence ID" value="ABM76950.1"/>
    <property type="molecule type" value="Genomic_DNA"/>
</dbReference>
<dbReference type="SUPFAM" id="SSF55031">
    <property type="entry name" value="Bacterial exopeptidase dimerisation domain"/>
    <property type="match status" value="1"/>
</dbReference>
<dbReference type="InterPro" id="IPR011650">
    <property type="entry name" value="Peptidase_M20_dimer"/>
</dbReference>
<feature type="binding site" evidence="2">
    <location>
        <position position="139"/>
    </location>
    <ligand>
        <name>Mn(2+)</name>
        <dbReference type="ChEBI" id="CHEBI:29035"/>
        <label>2</label>
    </ligand>
</feature>
<protein>
    <submittedName>
        <fullName evidence="4">Zinc metallopeptidase M20/M25/M40 family protein</fullName>
    </submittedName>
</protein>
<feature type="binding site" evidence="2">
    <location>
        <position position="104"/>
    </location>
    <ligand>
        <name>Mn(2+)</name>
        <dbReference type="ChEBI" id="CHEBI:29035"/>
        <label>2</label>
    </ligand>
</feature>
<dbReference type="SUPFAM" id="SSF53187">
    <property type="entry name" value="Zn-dependent exopeptidases"/>
    <property type="match status" value="1"/>
</dbReference>
<organism evidence="4 5">
    <name type="scientific">Prochlorococcus marinus (strain MIT 9303)</name>
    <dbReference type="NCBI Taxonomy" id="59922"/>
    <lineage>
        <taxon>Bacteria</taxon>
        <taxon>Bacillati</taxon>
        <taxon>Cyanobacteriota</taxon>
        <taxon>Cyanophyceae</taxon>
        <taxon>Synechococcales</taxon>
        <taxon>Prochlorococcaceae</taxon>
        <taxon>Prochlorococcus</taxon>
    </lineage>
</organism>
<feature type="binding site" evidence="2">
    <location>
        <position position="361"/>
    </location>
    <ligand>
        <name>Mn(2+)</name>
        <dbReference type="ChEBI" id="CHEBI:29035"/>
        <label>2</label>
    </ligand>
</feature>
<evidence type="ECO:0000256" key="2">
    <source>
        <dbReference type="PIRSR" id="PIRSR005962-1"/>
    </source>
</evidence>
<dbReference type="GO" id="GO:0050118">
    <property type="term" value="F:N-acetyldiaminopimelate deacetylase activity"/>
    <property type="evidence" value="ECO:0007669"/>
    <property type="project" value="UniProtKB-ARBA"/>
</dbReference>
<dbReference type="PIRSF" id="PIRSF005962">
    <property type="entry name" value="Pept_M20D_amidohydro"/>
    <property type="match status" value="1"/>
</dbReference>
<dbReference type="PANTHER" id="PTHR11014">
    <property type="entry name" value="PEPTIDASE M20 FAMILY MEMBER"/>
    <property type="match status" value="1"/>
</dbReference>
<accession>A2C640</accession>
<dbReference type="Gene3D" id="3.30.70.360">
    <property type="match status" value="1"/>
</dbReference>
<dbReference type="GO" id="GO:0019877">
    <property type="term" value="P:diaminopimelate biosynthetic process"/>
    <property type="evidence" value="ECO:0007669"/>
    <property type="project" value="UniProtKB-ARBA"/>
</dbReference>
<dbReference type="GO" id="GO:0046872">
    <property type="term" value="F:metal ion binding"/>
    <property type="evidence" value="ECO:0007669"/>
    <property type="project" value="UniProtKB-KW"/>
</dbReference>
<dbReference type="BioCyc" id="PMAR59922:G1G80-189-MONOMER"/>
<evidence type="ECO:0000313" key="5">
    <source>
        <dbReference type="Proteomes" id="UP000002274"/>
    </source>
</evidence>
<feature type="binding site" evidence="2">
    <location>
        <position position="163"/>
    </location>
    <ligand>
        <name>Mn(2+)</name>
        <dbReference type="ChEBI" id="CHEBI:29035"/>
        <label>2</label>
    </ligand>
</feature>